<protein>
    <recommendedName>
        <fullName evidence="3">DNA2/NAM7 helicase-like C-terminal domain-containing protein</fullName>
    </recommendedName>
</protein>
<dbReference type="EMBL" id="JAUEPU010000023">
    <property type="protein sequence ID" value="KAK0493790.1"/>
    <property type="molecule type" value="Genomic_DNA"/>
</dbReference>
<dbReference type="Proteomes" id="UP001175228">
    <property type="component" value="Unassembled WGS sequence"/>
</dbReference>
<gene>
    <name evidence="1" type="ORF">EDD18DRAFT_1356262</name>
</gene>
<sequence>MQSRHDPPLFLDESASVGQGKVQRMRLADSSAVLPVLTETHFPWPVRPPLNIPIPTVFIPYPTEDMGSLSKNNIGQVEVVHATVSLPTPSELSITVLSPYMKQMDELKHKLPSHITCATIN</sequence>
<evidence type="ECO:0000313" key="1">
    <source>
        <dbReference type="EMBL" id="KAK0493790.1"/>
    </source>
</evidence>
<dbReference type="AlphaFoldDB" id="A0AA39Q192"/>
<accession>A0AA39Q192</accession>
<proteinExistence type="predicted"/>
<keyword evidence="2" id="KW-1185">Reference proteome</keyword>
<evidence type="ECO:0000313" key="2">
    <source>
        <dbReference type="Proteomes" id="UP001175228"/>
    </source>
</evidence>
<name>A0AA39Q192_9AGAR</name>
<evidence type="ECO:0008006" key="3">
    <source>
        <dbReference type="Google" id="ProtNLM"/>
    </source>
</evidence>
<reference evidence="1" key="1">
    <citation type="submission" date="2023-06" db="EMBL/GenBank/DDBJ databases">
        <authorList>
            <consortium name="Lawrence Berkeley National Laboratory"/>
            <person name="Ahrendt S."/>
            <person name="Sahu N."/>
            <person name="Indic B."/>
            <person name="Wong-Bajracharya J."/>
            <person name="Merenyi Z."/>
            <person name="Ke H.-M."/>
            <person name="Monk M."/>
            <person name="Kocsube S."/>
            <person name="Drula E."/>
            <person name="Lipzen A."/>
            <person name="Balint B."/>
            <person name="Henrissat B."/>
            <person name="Andreopoulos B."/>
            <person name="Martin F.M."/>
            <person name="Harder C.B."/>
            <person name="Rigling D."/>
            <person name="Ford K.L."/>
            <person name="Foster G.D."/>
            <person name="Pangilinan J."/>
            <person name="Papanicolaou A."/>
            <person name="Barry K."/>
            <person name="LaButti K."/>
            <person name="Viragh M."/>
            <person name="Koriabine M."/>
            <person name="Yan M."/>
            <person name="Riley R."/>
            <person name="Champramary S."/>
            <person name="Plett K.L."/>
            <person name="Tsai I.J."/>
            <person name="Slot J."/>
            <person name="Sipos G."/>
            <person name="Plett J."/>
            <person name="Nagy L.G."/>
            <person name="Grigoriev I.V."/>
        </authorList>
    </citation>
    <scope>NUCLEOTIDE SEQUENCE</scope>
    <source>
        <strain evidence="1">HWK02</strain>
    </source>
</reference>
<comment type="caution">
    <text evidence="1">The sequence shown here is derived from an EMBL/GenBank/DDBJ whole genome shotgun (WGS) entry which is preliminary data.</text>
</comment>
<organism evidence="1 2">
    <name type="scientific">Armillaria luteobubalina</name>
    <dbReference type="NCBI Taxonomy" id="153913"/>
    <lineage>
        <taxon>Eukaryota</taxon>
        <taxon>Fungi</taxon>
        <taxon>Dikarya</taxon>
        <taxon>Basidiomycota</taxon>
        <taxon>Agaricomycotina</taxon>
        <taxon>Agaricomycetes</taxon>
        <taxon>Agaricomycetidae</taxon>
        <taxon>Agaricales</taxon>
        <taxon>Marasmiineae</taxon>
        <taxon>Physalacriaceae</taxon>
        <taxon>Armillaria</taxon>
    </lineage>
</organism>